<dbReference type="EMBL" id="LVYI01000018">
    <property type="protein sequence ID" value="OAP53917.1"/>
    <property type="molecule type" value="Genomic_DNA"/>
</dbReference>
<feature type="chain" id="PRO_5008098201" evidence="1">
    <location>
        <begin position="21"/>
        <end position="80"/>
    </location>
</feature>
<sequence length="80" mass="8513">MALEGALGVVLKAILGVVLGIAYREQGTAPSPATKAMSSVDRDECLPTGACHADFDSESVMPQFHLFFVTPAGFSEQRRD</sequence>
<keyword evidence="1" id="KW-0732">Signal</keyword>
<dbReference type="RefSeq" id="XP_018687284.1">
    <property type="nucleotide sequence ID" value="XM_018843443.1"/>
</dbReference>
<dbReference type="Proteomes" id="UP000078343">
    <property type="component" value="Unassembled WGS sequence"/>
</dbReference>
<evidence type="ECO:0000313" key="3">
    <source>
        <dbReference type="Proteomes" id="UP000078343"/>
    </source>
</evidence>
<protein>
    <submittedName>
        <fullName evidence="2">Uncharacterized protein</fullName>
    </submittedName>
</protein>
<name>A0A178Z2H0_9EURO</name>
<evidence type="ECO:0000313" key="2">
    <source>
        <dbReference type="EMBL" id="OAP53917.1"/>
    </source>
</evidence>
<comment type="caution">
    <text evidence="2">The sequence shown here is derived from an EMBL/GenBank/DDBJ whole genome shotgun (WGS) entry which is preliminary data.</text>
</comment>
<keyword evidence="3" id="KW-1185">Reference proteome</keyword>
<accession>A0A178Z2H0</accession>
<organism evidence="2 3">
    <name type="scientific">Fonsecaea erecta</name>
    <dbReference type="NCBI Taxonomy" id="1367422"/>
    <lineage>
        <taxon>Eukaryota</taxon>
        <taxon>Fungi</taxon>
        <taxon>Dikarya</taxon>
        <taxon>Ascomycota</taxon>
        <taxon>Pezizomycotina</taxon>
        <taxon>Eurotiomycetes</taxon>
        <taxon>Chaetothyriomycetidae</taxon>
        <taxon>Chaetothyriales</taxon>
        <taxon>Herpotrichiellaceae</taxon>
        <taxon>Fonsecaea</taxon>
    </lineage>
</organism>
<reference evidence="2 3" key="1">
    <citation type="submission" date="2016-04" db="EMBL/GenBank/DDBJ databases">
        <title>Draft genome of Fonsecaea erecta CBS 125763.</title>
        <authorList>
            <person name="Weiss V.A."/>
            <person name="Vicente V.A."/>
            <person name="Raittz R.T."/>
            <person name="Moreno L.F."/>
            <person name="De Souza E.M."/>
            <person name="Pedrosa F.O."/>
            <person name="Steffens M.B."/>
            <person name="Faoro H."/>
            <person name="Tadra-Sfeir M.Z."/>
            <person name="Najafzadeh M.J."/>
            <person name="Felipe M.S."/>
            <person name="Teixeira M."/>
            <person name="Sun J."/>
            <person name="Xi L."/>
            <person name="Gomes R."/>
            <person name="De Azevedo C.M."/>
            <person name="Salgado C.G."/>
            <person name="Da Silva M.B."/>
            <person name="Nascimento M.F."/>
            <person name="Queiroz-Telles F."/>
            <person name="Attili D.S."/>
            <person name="Gorbushina A."/>
        </authorList>
    </citation>
    <scope>NUCLEOTIDE SEQUENCE [LARGE SCALE GENOMIC DNA]</scope>
    <source>
        <strain evidence="2 3">CBS 125763</strain>
    </source>
</reference>
<dbReference type="AlphaFoldDB" id="A0A178Z2H0"/>
<proteinExistence type="predicted"/>
<gene>
    <name evidence="2" type="ORF">AYL99_11939</name>
</gene>
<evidence type="ECO:0000256" key="1">
    <source>
        <dbReference type="SAM" id="SignalP"/>
    </source>
</evidence>
<feature type="signal peptide" evidence="1">
    <location>
        <begin position="1"/>
        <end position="20"/>
    </location>
</feature>
<dbReference type="GeneID" id="30016106"/>